<dbReference type="GO" id="GO:0016787">
    <property type="term" value="F:hydrolase activity"/>
    <property type="evidence" value="ECO:0007669"/>
    <property type="project" value="UniProtKB-KW"/>
</dbReference>
<comment type="similarity">
    <text evidence="1">Belongs to the AB hydrolase superfamily.</text>
</comment>
<proteinExistence type="inferred from homology"/>
<dbReference type="EMBL" id="CP098502">
    <property type="protein sequence ID" value="UTI65237.1"/>
    <property type="molecule type" value="Genomic_DNA"/>
</dbReference>
<dbReference type="Gene3D" id="3.40.50.1820">
    <property type="entry name" value="alpha/beta hydrolase"/>
    <property type="match status" value="1"/>
</dbReference>
<dbReference type="RefSeq" id="WP_254571923.1">
    <property type="nucleotide sequence ID" value="NZ_CP098502.1"/>
</dbReference>
<organism evidence="4 5">
    <name type="scientific">Paraconexibacter antarcticus</name>
    <dbReference type="NCBI Taxonomy" id="2949664"/>
    <lineage>
        <taxon>Bacteria</taxon>
        <taxon>Bacillati</taxon>
        <taxon>Actinomycetota</taxon>
        <taxon>Thermoleophilia</taxon>
        <taxon>Solirubrobacterales</taxon>
        <taxon>Paraconexibacteraceae</taxon>
        <taxon>Paraconexibacter</taxon>
    </lineage>
</organism>
<protein>
    <submittedName>
        <fullName evidence="4">Alpha/beta hydrolase</fullName>
    </submittedName>
</protein>
<name>A0ABY5DWJ5_9ACTN</name>
<dbReference type="PANTHER" id="PTHR22946:SF9">
    <property type="entry name" value="POLYKETIDE TRANSFERASE AF380"/>
    <property type="match status" value="1"/>
</dbReference>
<dbReference type="SUPFAM" id="SSF53474">
    <property type="entry name" value="alpha/beta-Hydrolases"/>
    <property type="match status" value="1"/>
</dbReference>
<gene>
    <name evidence="4" type="ORF">NBH00_03265</name>
</gene>
<accession>A0ABY5DWJ5</accession>
<evidence type="ECO:0000256" key="2">
    <source>
        <dbReference type="ARBA" id="ARBA00022801"/>
    </source>
</evidence>
<feature type="domain" description="Serine aminopeptidase S33" evidence="3">
    <location>
        <begin position="28"/>
        <end position="257"/>
    </location>
</feature>
<keyword evidence="5" id="KW-1185">Reference proteome</keyword>
<dbReference type="Pfam" id="PF12146">
    <property type="entry name" value="Hydrolase_4"/>
    <property type="match status" value="1"/>
</dbReference>
<dbReference type="Proteomes" id="UP001056035">
    <property type="component" value="Chromosome"/>
</dbReference>
<dbReference type="InterPro" id="IPR029058">
    <property type="entry name" value="AB_hydrolase_fold"/>
</dbReference>
<evidence type="ECO:0000259" key="3">
    <source>
        <dbReference type="Pfam" id="PF12146"/>
    </source>
</evidence>
<keyword evidence="2 4" id="KW-0378">Hydrolase</keyword>
<evidence type="ECO:0000256" key="1">
    <source>
        <dbReference type="ARBA" id="ARBA00008645"/>
    </source>
</evidence>
<evidence type="ECO:0000313" key="4">
    <source>
        <dbReference type="EMBL" id="UTI65237.1"/>
    </source>
</evidence>
<sequence length="287" mass="30734">MTREDVEFPSGDAQCAAWFYPAAADGPAPCVVMAHGFSMTRGDGLAFYAEALAAAGAHVLVFDFRHLGDSGGEPRQRFRAPRQREDWRSAIAYARARPEVDPRRILLWGFSFSGGHVAKLLVDGADVAGAFLVCPFVDGLRRVLVTPPSVVAWILPRALADLAGRHNLIPVTAEPGGRAAMTLPGEAAGFAASRHPGSRWRNEISPGLFATIGLFRPVTKAARIRVPLWVGRCADDVSADFGAIGRLAATAPDAELHDFPGDHFAPFQGELPAQVAASQVAFLQRFL</sequence>
<dbReference type="InterPro" id="IPR022742">
    <property type="entry name" value="Hydrolase_4"/>
</dbReference>
<reference evidence="4 5" key="1">
    <citation type="submission" date="2022-06" db="EMBL/GenBank/DDBJ databases">
        <title>Paraconexibacter antarcticus.</title>
        <authorList>
            <person name="Kim C.S."/>
        </authorList>
    </citation>
    <scope>NUCLEOTIDE SEQUENCE [LARGE SCALE GENOMIC DNA]</scope>
    <source>
        <strain evidence="4 5">02-257</strain>
    </source>
</reference>
<dbReference type="InterPro" id="IPR050261">
    <property type="entry name" value="FrsA_esterase"/>
</dbReference>
<dbReference type="PANTHER" id="PTHR22946">
    <property type="entry name" value="DIENELACTONE HYDROLASE DOMAIN-CONTAINING PROTEIN-RELATED"/>
    <property type="match status" value="1"/>
</dbReference>
<evidence type="ECO:0000313" key="5">
    <source>
        <dbReference type="Proteomes" id="UP001056035"/>
    </source>
</evidence>